<evidence type="ECO:0000313" key="2">
    <source>
        <dbReference type="EMBL" id="SMB96652.1"/>
    </source>
</evidence>
<reference evidence="2 3" key="1">
    <citation type="submission" date="2017-04" db="EMBL/GenBank/DDBJ databases">
        <authorList>
            <person name="Afonso C.L."/>
            <person name="Miller P.J."/>
            <person name="Scott M.A."/>
            <person name="Spackman E."/>
            <person name="Goraichik I."/>
            <person name="Dimitrov K.M."/>
            <person name="Suarez D.L."/>
            <person name="Swayne D.E."/>
        </authorList>
    </citation>
    <scope>NUCLEOTIDE SEQUENCE [LARGE SCALE GENOMIC DNA]</scope>
    <source>
        <strain evidence="2 3">DSM 11622</strain>
    </source>
</reference>
<proteinExistence type="predicted"/>
<dbReference type="Proteomes" id="UP000192266">
    <property type="component" value="Unassembled WGS sequence"/>
</dbReference>
<sequence length="153" mass="18031">MYSKAEVAQLRQAFWTTFGQYMAPVPSAEGVPTNWINYKTGFKNLYFRLHADNRRASIAIELTHADAEIRQLFFEQFQQLKAMLEETVGEAWTWELETHDANGQPISRIYQELQPVNLYSRDDWPQLISFFKPRLIALDAFWSDAQYAFEELR</sequence>
<dbReference type="RefSeq" id="WP_084446221.1">
    <property type="nucleotide sequence ID" value="NZ_FWWW01000072.1"/>
</dbReference>
<dbReference type="EMBL" id="FWWW01000072">
    <property type="protein sequence ID" value="SMB96652.1"/>
    <property type="molecule type" value="Genomic_DNA"/>
</dbReference>
<name>A0A1W1VTF6_9BACT</name>
<evidence type="ECO:0000259" key="1">
    <source>
        <dbReference type="Pfam" id="PF14088"/>
    </source>
</evidence>
<dbReference type="STRING" id="645990.SAMN00120144_2625"/>
<protein>
    <recommendedName>
        <fullName evidence="1">DUF4268 domain-containing protein</fullName>
    </recommendedName>
</protein>
<accession>A0A1W1VTF6</accession>
<evidence type="ECO:0000313" key="3">
    <source>
        <dbReference type="Proteomes" id="UP000192266"/>
    </source>
</evidence>
<keyword evidence="3" id="KW-1185">Reference proteome</keyword>
<dbReference type="OrthoDB" id="1467516at2"/>
<gene>
    <name evidence="2" type="ORF">SAMN00120144_2625</name>
</gene>
<organism evidence="2 3">
    <name type="scientific">Hymenobacter roseosalivarius DSM 11622</name>
    <dbReference type="NCBI Taxonomy" id="645990"/>
    <lineage>
        <taxon>Bacteria</taxon>
        <taxon>Pseudomonadati</taxon>
        <taxon>Bacteroidota</taxon>
        <taxon>Cytophagia</taxon>
        <taxon>Cytophagales</taxon>
        <taxon>Hymenobacteraceae</taxon>
        <taxon>Hymenobacter</taxon>
    </lineage>
</organism>
<dbReference type="AlphaFoldDB" id="A0A1W1VTF6"/>
<feature type="domain" description="DUF4268" evidence="1">
    <location>
        <begin position="10"/>
        <end position="144"/>
    </location>
</feature>
<dbReference type="Pfam" id="PF14088">
    <property type="entry name" value="DUF4268"/>
    <property type="match status" value="1"/>
</dbReference>
<dbReference type="InterPro" id="IPR025364">
    <property type="entry name" value="DUF4268"/>
</dbReference>